<organism evidence="3 4">
    <name type="scientific">Paracidovorax valerianellae</name>
    <dbReference type="NCBI Taxonomy" id="187868"/>
    <lineage>
        <taxon>Bacteria</taxon>
        <taxon>Pseudomonadati</taxon>
        <taxon>Pseudomonadota</taxon>
        <taxon>Betaproteobacteria</taxon>
        <taxon>Burkholderiales</taxon>
        <taxon>Comamonadaceae</taxon>
        <taxon>Paracidovorax</taxon>
    </lineage>
</organism>
<dbReference type="InterPro" id="IPR050300">
    <property type="entry name" value="GDXG_lipolytic_enzyme"/>
</dbReference>
<dbReference type="AlphaFoldDB" id="A0A1G6JT80"/>
<evidence type="ECO:0000313" key="3">
    <source>
        <dbReference type="EMBL" id="SDC21913.1"/>
    </source>
</evidence>
<proteinExistence type="predicted"/>
<accession>A0A1G6JT80</accession>
<dbReference type="GO" id="GO:0016787">
    <property type="term" value="F:hydrolase activity"/>
    <property type="evidence" value="ECO:0007669"/>
    <property type="project" value="UniProtKB-KW"/>
</dbReference>
<keyword evidence="1" id="KW-0378">Hydrolase</keyword>
<dbReference type="STRING" id="187868.SAMN05192589_101476"/>
<dbReference type="InterPro" id="IPR049492">
    <property type="entry name" value="BD-FAE-like_dom"/>
</dbReference>
<dbReference type="EMBL" id="FMZC01000001">
    <property type="protein sequence ID" value="SDC21913.1"/>
    <property type="molecule type" value="Genomic_DNA"/>
</dbReference>
<gene>
    <name evidence="3" type="ORF">SAMN05192589_101476</name>
</gene>
<dbReference type="Pfam" id="PF20434">
    <property type="entry name" value="BD-FAE"/>
    <property type="match status" value="1"/>
</dbReference>
<dbReference type="Gene3D" id="3.40.50.1820">
    <property type="entry name" value="alpha/beta hydrolase"/>
    <property type="match status" value="1"/>
</dbReference>
<reference evidence="3 4" key="1">
    <citation type="submission" date="2016-10" db="EMBL/GenBank/DDBJ databases">
        <authorList>
            <person name="de Groot N.N."/>
        </authorList>
    </citation>
    <scope>NUCLEOTIDE SEQUENCE [LARGE SCALE GENOMIC DNA]</scope>
    <source>
        <strain evidence="3 4">DSM 16619</strain>
    </source>
</reference>
<evidence type="ECO:0000259" key="2">
    <source>
        <dbReference type="Pfam" id="PF20434"/>
    </source>
</evidence>
<evidence type="ECO:0000313" key="4">
    <source>
        <dbReference type="Proteomes" id="UP000198781"/>
    </source>
</evidence>
<sequence>MPFASAPVDRLIDRSAGRLLEARLRHPYRSWARVAWKATGILALAAWLSGCSAVGTLNAVTSKGSHTVHNGVAYGTLPRQQMDVYQPKATAPAAGWPVAVFFYGGSWNSGERADYLFVGEALAARGVLTLVADYRLYPDVRYPEFLNDSALAVAYALDHAGQWGGNPKRVYAMGHSAGGYNAAMIALDPRWLQPTGHAPNELAGWIGLAGPYDFFPTENPDAQPVFFHPNYPPKAQPIEFAHAAAPRTFLAAPVNDKLVSPECSTQQLAHKLQAAGVPVTLKSYPRASHTTLIGAFAWPLRWIAPLLDDVTAFIQAESPAQ</sequence>
<dbReference type="OrthoDB" id="9771666at2"/>
<dbReference type="PANTHER" id="PTHR48081">
    <property type="entry name" value="AB HYDROLASE SUPERFAMILY PROTEIN C4A8.06C"/>
    <property type="match status" value="1"/>
</dbReference>
<dbReference type="PANTHER" id="PTHR48081:SF9">
    <property type="entry name" value="CARBOXYLESTERASE"/>
    <property type="match status" value="1"/>
</dbReference>
<protein>
    <submittedName>
        <fullName evidence="3">Acetyl esterase/lipase</fullName>
    </submittedName>
</protein>
<keyword evidence="4" id="KW-1185">Reference proteome</keyword>
<evidence type="ECO:0000256" key="1">
    <source>
        <dbReference type="ARBA" id="ARBA00022801"/>
    </source>
</evidence>
<name>A0A1G6JT80_9BURK</name>
<dbReference type="Proteomes" id="UP000198781">
    <property type="component" value="Unassembled WGS sequence"/>
</dbReference>
<dbReference type="InterPro" id="IPR029058">
    <property type="entry name" value="AB_hydrolase_fold"/>
</dbReference>
<dbReference type="SUPFAM" id="SSF53474">
    <property type="entry name" value="alpha/beta-Hydrolases"/>
    <property type="match status" value="1"/>
</dbReference>
<feature type="domain" description="BD-FAE-like" evidence="2">
    <location>
        <begin position="82"/>
        <end position="271"/>
    </location>
</feature>